<dbReference type="SUPFAM" id="SSF52540">
    <property type="entry name" value="P-loop containing nucleoside triphosphate hydrolases"/>
    <property type="match status" value="1"/>
</dbReference>
<evidence type="ECO:0000256" key="2">
    <source>
        <dbReference type="ARBA" id="ARBA00010550"/>
    </source>
</evidence>
<evidence type="ECO:0000256" key="1">
    <source>
        <dbReference type="ARBA" id="ARBA00010044"/>
    </source>
</evidence>
<dbReference type="InterPro" id="IPR037219">
    <property type="entry name" value="Peptidase_M41-like"/>
</dbReference>
<evidence type="ECO:0000256" key="6">
    <source>
        <dbReference type="SAM" id="MobiDB-lite"/>
    </source>
</evidence>
<evidence type="ECO:0000313" key="8">
    <source>
        <dbReference type="EMBL" id="KAG0587295.1"/>
    </source>
</evidence>
<dbReference type="InterPro" id="IPR041569">
    <property type="entry name" value="AAA_lid_3"/>
</dbReference>
<evidence type="ECO:0000256" key="3">
    <source>
        <dbReference type="ARBA" id="ARBA00022670"/>
    </source>
</evidence>
<dbReference type="PANTHER" id="PTHR23076:SF56">
    <property type="entry name" value="INACTIVE ATP-DEPENDENT ZINC METALLOPROTEASE FTSHI 2, CHLOROPLASTIC-RELATED"/>
    <property type="match status" value="1"/>
</dbReference>
<dbReference type="FunFam" id="3.40.50.300:FF:000982">
    <property type="entry name" value="Inactive ATP-dependent zinc metalloprotease FTSHI 2 like"/>
    <property type="match status" value="1"/>
</dbReference>
<accession>A0A8T0IVV3</accession>
<dbReference type="AlphaFoldDB" id="A0A8T0IVV3"/>
<dbReference type="PANTHER" id="PTHR23076">
    <property type="entry name" value="METALLOPROTEASE M41 FTSH"/>
    <property type="match status" value="1"/>
</dbReference>
<dbReference type="InterPro" id="IPR003959">
    <property type="entry name" value="ATPase_AAA_core"/>
</dbReference>
<dbReference type="InterPro" id="IPR003593">
    <property type="entry name" value="AAA+_ATPase"/>
</dbReference>
<dbReference type="Pfam" id="PF17862">
    <property type="entry name" value="AAA_lid_3"/>
    <property type="match status" value="1"/>
</dbReference>
<keyword evidence="3" id="KW-0645">Protease</keyword>
<keyword evidence="5" id="KW-0175">Coiled coil</keyword>
<dbReference type="GO" id="GO:0006508">
    <property type="term" value="P:proteolysis"/>
    <property type="evidence" value="ECO:0007669"/>
    <property type="project" value="UniProtKB-KW"/>
</dbReference>
<feature type="region of interest" description="Disordered" evidence="6">
    <location>
        <begin position="299"/>
        <end position="378"/>
    </location>
</feature>
<dbReference type="InterPro" id="IPR000642">
    <property type="entry name" value="Peptidase_M41"/>
</dbReference>
<keyword evidence="4" id="KW-0378">Hydrolase</keyword>
<dbReference type="GO" id="GO:0005524">
    <property type="term" value="F:ATP binding"/>
    <property type="evidence" value="ECO:0007669"/>
    <property type="project" value="InterPro"/>
</dbReference>
<dbReference type="GO" id="GO:0009507">
    <property type="term" value="C:chloroplast"/>
    <property type="evidence" value="ECO:0007669"/>
    <property type="project" value="TreeGrafter"/>
</dbReference>
<feature type="compositionally biased region" description="Polar residues" evidence="6">
    <location>
        <begin position="299"/>
        <end position="314"/>
    </location>
</feature>
<feature type="compositionally biased region" description="Basic and acidic residues" evidence="6">
    <location>
        <begin position="358"/>
        <end position="378"/>
    </location>
</feature>
<sequence>MAATMAICSQSGLQLRSIRRGESYVQRWGSFSGHVRSHVVRQRGQYGRMVVVRSGLQLRSSRRVVAYLQRGGLCSAHVRSHGGGVQRGQYGRLLVRSSGDVSGGFEMDGSSQGEDGSDVVEEERCRVSSSQSMSELGVGLTALALVLPAIITAQASAKVAGKAKKKAKVPKAVPTMELEERKEWVKGLPRIEETIPYTEVLELRDADKLKHIIKHPNSRLKERPERVFVVLDDDRVVRCVLPPPDRDEQFWTSWENMELNSILIDAFSPAIPIPKVEGWAAKGPSLTFIWKIQEWLSKPKSTPSQGTKAKSSTSARLEELARTRREMEQERKEQEAEARRSEAQRVKDMKLARAQAQRQREEEQRMRKKEEKWAREAEKRELRMQQQAQDSADWSNFFYNASRNEGFRFLMGVFFFWLFYQTVVVGVKKRKQDYEDRLKIEKAEEEDRKKMREWEGEMEAAEALSTSQDWGKEGMSEEEKKRLEEVENNPQLKMGMKFMKSGARVRRAKGRRPPQFLDLDADVKFADVAGLGDIRKELEEIVDFFTYGEKYRRRGSKIPAGILLCGEPGTGKTLLAKAVAGEAGVNFFSISASQFVEIYVGVGASRVRALYNEARENAPAVVFIDELDAVGRQRGLIGGSGGQERDSTLNQLLTCLDGFEGKGEVITIAATNRPDILDTALVRPGRFDRKIYIPKPGTKGRAEILKVHARNKPMAEEVDYDAVAEMTDGMVGAQLANILDVAALGVMRDRRSEITTDDMLEAAQLEEGGHPDPRPRSDYLLWMLALNEASMAAFAANCPDLKQIQLVTIIPRMGEEKGAVRFKTDRTKFELQSVSRQGMLDYIAVQLAPRAADEIWNGVDNMSTIWADTVDQARAAARDFVYAGLSDKGDLYGLHDCVYNYESVKSVDVEALKVVNQCYDRALEFLKRNQTLVNKLVEILVKDRVVRQVEFAQLVATYGNLDPPPPSPMEVRNRSLAAFQESMIADKRSIRK</sequence>
<feature type="compositionally biased region" description="Basic and acidic residues" evidence="6">
    <location>
        <begin position="316"/>
        <end position="351"/>
    </location>
</feature>
<evidence type="ECO:0000256" key="5">
    <source>
        <dbReference type="SAM" id="Coils"/>
    </source>
</evidence>
<name>A0A8T0IVV3_CERPU</name>
<dbReference type="Proteomes" id="UP000822688">
    <property type="component" value="Chromosome 2"/>
</dbReference>
<dbReference type="InterPro" id="IPR027417">
    <property type="entry name" value="P-loop_NTPase"/>
</dbReference>
<dbReference type="SUPFAM" id="SSF140990">
    <property type="entry name" value="FtsH protease domain-like"/>
    <property type="match status" value="1"/>
</dbReference>
<dbReference type="SMART" id="SM00382">
    <property type="entry name" value="AAA"/>
    <property type="match status" value="1"/>
</dbReference>
<comment type="similarity">
    <text evidence="1">In the C-terminal section; belongs to the peptidase M41 family.</text>
</comment>
<dbReference type="GO" id="GO:0004222">
    <property type="term" value="F:metalloendopeptidase activity"/>
    <property type="evidence" value="ECO:0007669"/>
    <property type="project" value="InterPro"/>
</dbReference>
<dbReference type="Gene3D" id="3.40.50.300">
    <property type="entry name" value="P-loop containing nucleotide triphosphate hydrolases"/>
    <property type="match status" value="1"/>
</dbReference>
<keyword evidence="9" id="KW-1185">Reference proteome</keyword>
<gene>
    <name evidence="8" type="ORF">KC19_2G154500</name>
</gene>
<dbReference type="EMBL" id="CM026422">
    <property type="protein sequence ID" value="KAG0587295.1"/>
    <property type="molecule type" value="Genomic_DNA"/>
</dbReference>
<dbReference type="CDD" id="cd19501">
    <property type="entry name" value="RecA-like_FtsH"/>
    <property type="match status" value="1"/>
</dbReference>
<reference evidence="8" key="1">
    <citation type="submission" date="2020-06" db="EMBL/GenBank/DDBJ databases">
        <title>WGS assembly of Ceratodon purpureus strain R40.</title>
        <authorList>
            <person name="Carey S.B."/>
            <person name="Jenkins J."/>
            <person name="Shu S."/>
            <person name="Lovell J.T."/>
            <person name="Sreedasyam A."/>
            <person name="Maumus F."/>
            <person name="Tiley G.P."/>
            <person name="Fernandez-Pozo N."/>
            <person name="Barry K."/>
            <person name="Chen C."/>
            <person name="Wang M."/>
            <person name="Lipzen A."/>
            <person name="Daum C."/>
            <person name="Saski C.A."/>
            <person name="Payton A.C."/>
            <person name="Mcbreen J.C."/>
            <person name="Conrad R.E."/>
            <person name="Kollar L.M."/>
            <person name="Olsson S."/>
            <person name="Huttunen S."/>
            <person name="Landis J.B."/>
            <person name="Wickett N.J."/>
            <person name="Johnson M.G."/>
            <person name="Rensing S.A."/>
            <person name="Grimwood J."/>
            <person name="Schmutz J."/>
            <person name="Mcdaniel S.F."/>
        </authorList>
    </citation>
    <scope>NUCLEOTIDE SEQUENCE</scope>
    <source>
        <strain evidence="8">R40</strain>
    </source>
</reference>
<proteinExistence type="inferred from homology"/>
<dbReference type="GO" id="GO:0004176">
    <property type="term" value="F:ATP-dependent peptidase activity"/>
    <property type="evidence" value="ECO:0007669"/>
    <property type="project" value="InterPro"/>
</dbReference>
<dbReference type="InterPro" id="IPR003960">
    <property type="entry name" value="ATPase_AAA_CS"/>
</dbReference>
<feature type="coiled-coil region" evidence="5">
    <location>
        <begin position="424"/>
        <end position="464"/>
    </location>
</feature>
<dbReference type="Gene3D" id="1.10.8.60">
    <property type="match status" value="1"/>
</dbReference>
<dbReference type="GO" id="GO:0045037">
    <property type="term" value="P:protein import into chloroplast stroma"/>
    <property type="evidence" value="ECO:0007669"/>
    <property type="project" value="TreeGrafter"/>
</dbReference>
<dbReference type="Pfam" id="PF00004">
    <property type="entry name" value="AAA"/>
    <property type="match status" value="1"/>
</dbReference>
<dbReference type="PROSITE" id="PS00674">
    <property type="entry name" value="AAA"/>
    <property type="match status" value="1"/>
</dbReference>
<organism evidence="8 9">
    <name type="scientific">Ceratodon purpureus</name>
    <name type="common">Fire moss</name>
    <name type="synonym">Dicranum purpureum</name>
    <dbReference type="NCBI Taxonomy" id="3225"/>
    <lineage>
        <taxon>Eukaryota</taxon>
        <taxon>Viridiplantae</taxon>
        <taxon>Streptophyta</taxon>
        <taxon>Embryophyta</taxon>
        <taxon>Bryophyta</taxon>
        <taxon>Bryophytina</taxon>
        <taxon>Bryopsida</taxon>
        <taxon>Dicranidae</taxon>
        <taxon>Pseudoditrichales</taxon>
        <taxon>Ditrichaceae</taxon>
        <taxon>Ceratodon</taxon>
    </lineage>
</organism>
<comment type="similarity">
    <text evidence="2">In the N-terminal section; belongs to the AAA ATPase family.</text>
</comment>
<evidence type="ECO:0000256" key="4">
    <source>
        <dbReference type="ARBA" id="ARBA00022801"/>
    </source>
</evidence>
<protein>
    <recommendedName>
        <fullName evidence="7">AAA+ ATPase domain-containing protein</fullName>
    </recommendedName>
</protein>
<feature type="domain" description="AAA+ ATPase" evidence="7">
    <location>
        <begin position="558"/>
        <end position="697"/>
    </location>
</feature>
<dbReference type="GO" id="GO:0016887">
    <property type="term" value="F:ATP hydrolysis activity"/>
    <property type="evidence" value="ECO:0007669"/>
    <property type="project" value="InterPro"/>
</dbReference>
<dbReference type="Gene3D" id="1.20.58.760">
    <property type="entry name" value="Peptidase M41"/>
    <property type="match status" value="1"/>
</dbReference>
<evidence type="ECO:0000259" key="7">
    <source>
        <dbReference type="SMART" id="SM00382"/>
    </source>
</evidence>
<evidence type="ECO:0000313" key="9">
    <source>
        <dbReference type="Proteomes" id="UP000822688"/>
    </source>
</evidence>
<dbReference type="Pfam" id="PF01434">
    <property type="entry name" value="Peptidase_M41"/>
    <property type="match status" value="1"/>
</dbReference>
<comment type="caution">
    <text evidence="8">The sequence shown here is derived from an EMBL/GenBank/DDBJ whole genome shotgun (WGS) entry which is preliminary data.</text>
</comment>